<dbReference type="Proteomes" id="UP000324800">
    <property type="component" value="Unassembled WGS sequence"/>
</dbReference>
<dbReference type="EMBL" id="SNRW01040842">
    <property type="protein sequence ID" value="KAA6341059.1"/>
    <property type="molecule type" value="Genomic_DNA"/>
</dbReference>
<evidence type="ECO:0000256" key="1">
    <source>
        <dbReference type="SAM" id="Phobius"/>
    </source>
</evidence>
<accession>A0A5J4S4Q0</accession>
<organism evidence="2 3">
    <name type="scientific">Streblomastix strix</name>
    <dbReference type="NCBI Taxonomy" id="222440"/>
    <lineage>
        <taxon>Eukaryota</taxon>
        <taxon>Metamonada</taxon>
        <taxon>Preaxostyla</taxon>
        <taxon>Oxymonadida</taxon>
        <taxon>Streblomastigidae</taxon>
        <taxon>Streblomastix</taxon>
    </lineage>
</organism>
<name>A0A5J4S4Q0_9EUKA</name>
<feature type="transmembrane region" description="Helical" evidence="1">
    <location>
        <begin position="74"/>
        <end position="95"/>
    </location>
</feature>
<evidence type="ECO:0000313" key="3">
    <source>
        <dbReference type="Proteomes" id="UP000324800"/>
    </source>
</evidence>
<comment type="caution">
    <text evidence="2">The sequence shown here is derived from an EMBL/GenBank/DDBJ whole genome shotgun (WGS) entry which is preliminary data.</text>
</comment>
<proteinExistence type="predicted"/>
<keyword evidence="1" id="KW-0812">Transmembrane</keyword>
<sequence>MRGQLLCGDKCGIIIPDIISSGKSSSSDQSTLFCAGDIDLQLYLCYQFLSVVQSSSGIREVYCCGYAGIGDINILYILLVVVALCRGLSTVYIAVYSVY</sequence>
<protein>
    <submittedName>
        <fullName evidence="2">Uncharacterized protein</fullName>
    </submittedName>
</protein>
<gene>
    <name evidence="2" type="ORF">EZS28_052487</name>
</gene>
<keyword evidence="1" id="KW-1133">Transmembrane helix</keyword>
<reference evidence="2 3" key="1">
    <citation type="submission" date="2019-03" db="EMBL/GenBank/DDBJ databases">
        <title>Single cell metagenomics reveals metabolic interactions within the superorganism composed of flagellate Streblomastix strix and complex community of Bacteroidetes bacteria on its surface.</title>
        <authorList>
            <person name="Treitli S.C."/>
            <person name="Kolisko M."/>
            <person name="Husnik F."/>
            <person name="Keeling P."/>
            <person name="Hampl V."/>
        </authorList>
    </citation>
    <scope>NUCLEOTIDE SEQUENCE [LARGE SCALE GENOMIC DNA]</scope>
    <source>
        <strain evidence="2">ST1C</strain>
    </source>
</reference>
<keyword evidence="1" id="KW-0472">Membrane</keyword>
<evidence type="ECO:0000313" key="2">
    <source>
        <dbReference type="EMBL" id="KAA6341059.1"/>
    </source>
</evidence>
<dbReference type="AlphaFoldDB" id="A0A5J4S4Q0"/>